<keyword evidence="2" id="KW-1185">Reference proteome</keyword>
<comment type="caution">
    <text evidence="1">The sequence shown here is derived from an EMBL/GenBank/DDBJ whole genome shotgun (WGS) entry which is preliminary data.</text>
</comment>
<name>A0AAV4G982_9GAST</name>
<evidence type="ECO:0000313" key="1">
    <source>
        <dbReference type="EMBL" id="GFR81110.1"/>
    </source>
</evidence>
<proteinExistence type="predicted"/>
<dbReference type="AlphaFoldDB" id="A0AAV4G982"/>
<reference evidence="1 2" key="1">
    <citation type="journal article" date="2021" name="Elife">
        <title>Chloroplast acquisition without the gene transfer in kleptoplastic sea slugs, Plakobranchus ocellatus.</title>
        <authorList>
            <person name="Maeda T."/>
            <person name="Takahashi S."/>
            <person name="Yoshida T."/>
            <person name="Shimamura S."/>
            <person name="Takaki Y."/>
            <person name="Nagai Y."/>
            <person name="Toyoda A."/>
            <person name="Suzuki Y."/>
            <person name="Arimoto A."/>
            <person name="Ishii H."/>
            <person name="Satoh N."/>
            <person name="Nishiyama T."/>
            <person name="Hasebe M."/>
            <person name="Maruyama T."/>
            <person name="Minagawa J."/>
            <person name="Obokata J."/>
            <person name="Shigenobu S."/>
        </authorList>
    </citation>
    <scope>NUCLEOTIDE SEQUENCE [LARGE SCALE GENOMIC DNA]</scope>
</reference>
<organism evidence="1 2">
    <name type="scientific">Elysia marginata</name>
    <dbReference type="NCBI Taxonomy" id="1093978"/>
    <lineage>
        <taxon>Eukaryota</taxon>
        <taxon>Metazoa</taxon>
        <taxon>Spiralia</taxon>
        <taxon>Lophotrochozoa</taxon>
        <taxon>Mollusca</taxon>
        <taxon>Gastropoda</taxon>
        <taxon>Heterobranchia</taxon>
        <taxon>Euthyneura</taxon>
        <taxon>Panpulmonata</taxon>
        <taxon>Sacoglossa</taxon>
        <taxon>Placobranchoidea</taxon>
        <taxon>Plakobranchidae</taxon>
        <taxon>Elysia</taxon>
    </lineage>
</organism>
<accession>A0AAV4G982</accession>
<sequence length="92" mass="10681">MKGVHRKPFQMNEKKELRLPTNVHRAGKIKHSCYSTRNAKQGIGNCKTEHKKWTLTVVGSVSAGVIQRWTRLEDRHWTLSDHQTRQDGMSWG</sequence>
<dbReference type="EMBL" id="BMAT01001167">
    <property type="protein sequence ID" value="GFR81110.1"/>
    <property type="molecule type" value="Genomic_DNA"/>
</dbReference>
<protein>
    <submittedName>
        <fullName evidence="1">Uncharacterized protein</fullName>
    </submittedName>
</protein>
<evidence type="ECO:0000313" key="2">
    <source>
        <dbReference type="Proteomes" id="UP000762676"/>
    </source>
</evidence>
<gene>
    <name evidence="1" type="ORF">ElyMa_000597000</name>
</gene>
<dbReference type="Proteomes" id="UP000762676">
    <property type="component" value="Unassembled WGS sequence"/>
</dbReference>